<dbReference type="InterPro" id="IPR014710">
    <property type="entry name" value="RmlC-like_jellyroll"/>
</dbReference>
<accession>K2JGX0</accession>
<dbReference type="eggNOG" id="COG0664">
    <property type="taxonomic scope" value="Bacteria"/>
</dbReference>
<evidence type="ECO:0000313" key="7">
    <source>
        <dbReference type="Proteomes" id="UP000006762"/>
    </source>
</evidence>
<dbReference type="InterPro" id="IPR036388">
    <property type="entry name" value="WH-like_DNA-bd_sf"/>
</dbReference>
<dbReference type="OrthoDB" id="7856528at2"/>
<dbReference type="GO" id="GO:0006355">
    <property type="term" value="P:regulation of DNA-templated transcription"/>
    <property type="evidence" value="ECO:0007669"/>
    <property type="project" value="InterPro"/>
</dbReference>
<evidence type="ECO:0000313" key="6">
    <source>
        <dbReference type="EMBL" id="EKE74418.1"/>
    </source>
</evidence>
<dbReference type="AlphaFoldDB" id="K2JGX0"/>
<dbReference type="SUPFAM" id="SSF46785">
    <property type="entry name" value="Winged helix' DNA-binding domain"/>
    <property type="match status" value="1"/>
</dbReference>
<feature type="domain" description="HTH crp-type" evidence="5">
    <location>
        <begin position="170"/>
        <end position="245"/>
    </location>
</feature>
<dbReference type="GO" id="GO:0003677">
    <property type="term" value="F:DNA binding"/>
    <property type="evidence" value="ECO:0007669"/>
    <property type="project" value="UniProtKB-KW"/>
</dbReference>
<reference evidence="6 7" key="1">
    <citation type="submission" date="2012-09" db="EMBL/GenBank/DDBJ databases">
        <title>Celeribacter baekdonensis B30 Genome Sequencing.</title>
        <authorList>
            <person name="Wang W."/>
        </authorList>
    </citation>
    <scope>NUCLEOTIDE SEQUENCE [LARGE SCALE GENOMIC DNA]</scope>
    <source>
        <strain evidence="6 7">B30</strain>
    </source>
</reference>
<dbReference type="Pfam" id="PF00027">
    <property type="entry name" value="cNMP_binding"/>
    <property type="match status" value="1"/>
</dbReference>
<evidence type="ECO:0000259" key="4">
    <source>
        <dbReference type="Pfam" id="PF00027"/>
    </source>
</evidence>
<organism evidence="6 7">
    <name type="scientific">Celeribacter baekdonensis B30</name>
    <dbReference type="NCBI Taxonomy" id="1208323"/>
    <lineage>
        <taxon>Bacteria</taxon>
        <taxon>Pseudomonadati</taxon>
        <taxon>Pseudomonadota</taxon>
        <taxon>Alphaproteobacteria</taxon>
        <taxon>Rhodobacterales</taxon>
        <taxon>Roseobacteraceae</taxon>
        <taxon>Celeribacter</taxon>
    </lineage>
</organism>
<dbReference type="InterPro" id="IPR012318">
    <property type="entry name" value="HTH_CRP"/>
</dbReference>
<feature type="domain" description="Cyclic nucleotide-binding" evidence="4">
    <location>
        <begin position="54"/>
        <end position="136"/>
    </location>
</feature>
<dbReference type="CDD" id="cd00038">
    <property type="entry name" value="CAP_ED"/>
    <property type="match status" value="1"/>
</dbReference>
<dbReference type="Gene3D" id="1.10.10.10">
    <property type="entry name" value="Winged helix-like DNA-binding domain superfamily/Winged helix DNA-binding domain"/>
    <property type="match status" value="1"/>
</dbReference>
<dbReference type="EMBL" id="AMRK01000001">
    <property type="protein sequence ID" value="EKE74418.1"/>
    <property type="molecule type" value="Genomic_DNA"/>
</dbReference>
<protein>
    <submittedName>
        <fullName evidence="6">Crp/FNR family transcriptional regulator</fullName>
    </submittedName>
</protein>
<evidence type="ECO:0000256" key="2">
    <source>
        <dbReference type="ARBA" id="ARBA00023125"/>
    </source>
</evidence>
<dbReference type="InterPro" id="IPR000595">
    <property type="entry name" value="cNMP-bd_dom"/>
</dbReference>
<dbReference type="STRING" id="1208323.B30_01790"/>
<dbReference type="RefSeq" id="WP_009570266.1">
    <property type="nucleotide sequence ID" value="NZ_AMRK01000001.1"/>
</dbReference>
<evidence type="ECO:0000256" key="1">
    <source>
        <dbReference type="ARBA" id="ARBA00023015"/>
    </source>
</evidence>
<evidence type="ECO:0000256" key="3">
    <source>
        <dbReference type="ARBA" id="ARBA00023163"/>
    </source>
</evidence>
<dbReference type="SUPFAM" id="SSF51206">
    <property type="entry name" value="cAMP-binding domain-like"/>
    <property type="match status" value="1"/>
</dbReference>
<keyword evidence="1" id="KW-0805">Transcription regulation</keyword>
<keyword evidence="2" id="KW-0238">DNA-binding</keyword>
<dbReference type="PATRIC" id="fig|1208323.3.peg.368"/>
<sequence>MIQTARDLDMSVPWPRTDLHAAFAACRGCKLRGSQLCRIVKDEPVFDIHPPIIRHFSRGKRIFEQDRSSGFLGVVRRGYARRSVIKVSGKRILVGLAMPGDIVGGLPGQERDYDFEAATDIEICCYDRATVKRQLEINQRFRRLMLREIDHQHHSLLGLLWRNGTLNSRERIIAFLVKAAEFMPSEPLPDGSLVVSMEIDRGDWADLTNTAVETICRTLRYLEEKDLVTSLTPYRFLIRDLGLLASIAGVEPPARCVGENGRSKRMESRFGLLKSDDRMTAVNALQRGANRLNAVMKPVAVQKGGLARRRPEDAQEEVRN</sequence>
<comment type="caution">
    <text evidence="6">The sequence shown here is derived from an EMBL/GenBank/DDBJ whole genome shotgun (WGS) entry which is preliminary data.</text>
</comment>
<dbReference type="Proteomes" id="UP000006762">
    <property type="component" value="Unassembled WGS sequence"/>
</dbReference>
<gene>
    <name evidence="6" type="ORF">B30_01790</name>
</gene>
<evidence type="ECO:0000259" key="5">
    <source>
        <dbReference type="Pfam" id="PF13545"/>
    </source>
</evidence>
<dbReference type="Pfam" id="PF13545">
    <property type="entry name" value="HTH_Crp_2"/>
    <property type="match status" value="1"/>
</dbReference>
<proteinExistence type="predicted"/>
<dbReference type="InterPro" id="IPR036390">
    <property type="entry name" value="WH_DNA-bd_sf"/>
</dbReference>
<keyword evidence="7" id="KW-1185">Reference proteome</keyword>
<name>K2JGX0_9RHOB</name>
<dbReference type="Gene3D" id="2.60.120.10">
    <property type="entry name" value="Jelly Rolls"/>
    <property type="match status" value="1"/>
</dbReference>
<dbReference type="InterPro" id="IPR018490">
    <property type="entry name" value="cNMP-bd_dom_sf"/>
</dbReference>
<keyword evidence="3" id="KW-0804">Transcription</keyword>